<reference evidence="3 4" key="1">
    <citation type="journal article" date="2021" name="Elife">
        <title>Chloroplast acquisition without the gene transfer in kleptoplastic sea slugs, Plakobranchus ocellatus.</title>
        <authorList>
            <person name="Maeda T."/>
            <person name="Takahashi S."/>
            <person name="Yoshida T."/>
            <person name="Shimamura S."/>
            <person name="Takaki Y."/>
            <person name="Nagai Y."/>
            <person name="Toyoda A."/>
            <person name="Suzuki Y."/>
            <person name="Arimoto A."/>
            <person name="Ishii H."/>
            <person name="Satoh N."/>
            <person name="Nishiyama T."/>
            <person name="Hasebe M."/>
            <person name="Maruyama T."/>
            <person name="Minagawa J."/>
            <person name="Obokata J."/>
            <person name="Shigenobu S."/>
        </authorList>
    </citation>
    <scope>NUCLEOTIDE SEQUENCE [LARGE SCALE GENOMIC DNA]</scope>
</reference>
<dbReference type="InterPro" id="IPR053793">
    <property type="entry name" value="PB1-like"/>
</dbReference>
<feature type="compositionally biased region" description="Low complexity" evidence="1">
    <location>
        <begin position="218"/>
        <end position="240"/>
    </location>
</feature>
<dbReference type="AlphaFoldDB" id="A0AAV3Z5D6"/>
<feature type="region of interest" description="Disordered" evidence="1">
    <location>
        <begin position="200"/>
        <end position="428"/>
    </location>
</feature>
<evidence type="ECO:0000256" key="1">
    <source>
        <dbReference type="SAM" id="MobiDB-lite"/>
    </source>
</evidence>
<feature type="compositionally biased region" description="Low complexity" evidence="1">
    <location>
        <begin position="248"/>
        <end position="305"/>
    </location>
</feature>
<feature type="domain" description="PB1" evidence="2">
    <location>
        <begin position="14"/>
        <end position="95"/>
    </location>
</feature>
<feature type="compositionally biased region" description="Polar residues" evidence="1">
    <location>
        <begin position="338"/>
        <end position="353"/>
    </location>
</feature>
<gene>
    <name evidence="3" type="ORF">PoB_001638300</name>
</gene>
<dbReference type="PANTHER" id="PTHR15335">
    <property type="entry name" value="PROTEIN TFG"/>
    <property type="match status" value="1"/>
</dbReference>
<dbReference type="PANTHER" id="PTHR15335:SF7">
    <property type="entry name" value="PROTEIN TFG"/>
    <property type="match status" value="1"/>
</dbReference>
<evidence type="ECO:0000313" key="4">
    <source>
        <dbReference type="Proteomes" id="UP000735302"/>
    </source>
</evidence>
<name>A0AAV3Z5D6_9GAST</name>
<dbReference type="SMART" id="SM00666">
    <property type="entry name" value="PB1"/>
    <property type="match status" value="1"/>
</dbReference>
<protein>
    <submittedName>
        <fullName evidence="3">Protein tfg</fullName>
    </submittedName>
</protein>
<dbReference type="PROSITE" id="PS51745">
    <property type="entry name" value="PB1"/>
    <property type="match status" value="1"/>
</dbReference>
<dbReference type="EMBL" id="BLXT01001969">
    <property type="protein sequence ID" value="GFN89877.1"/>
    <property type="molecule type" value="Genomic_DNA"/>
</dbReference>
<organism evidence="3 4">
    <name type="scientific">Plakobranchus ocellatus</name>
    <dbReference type="NCBI Taxonomy" id="259542"/>
    <lineage>
        <taxon>Eukaryota</taxon>
        <taxon>Metazoa</taxon>
        <taxon>Spiralia</taxon>
        <taxon>Lophotrochozoa</taxon>
        <taxon>Mollusca</taxon>
        <taxon>Gastropoda</taxon>
        <taxon>Heterobranchia</taxon>
        <taxon>Euthyneura</taxon>
        <taxon>Panpulmonata</taxon>
        <taxon>Sacoglossa</taxon>
        <taxon>Placobranchoidea</taxon>
        <taxon>Plakobranchidae</taxon>
        <taxon>Plakobranchus</taxon>
    </lineage>
</organism>
<dbReference type="GO" id="GO:0048208">
    <property type="term" value="P:COPII vesicle coating"/>
    <property type="evidence" value="ECO:0007669"/>
    <property type="project" value="InterPro"/>
</dbReference>
<dbReference type="InterPro" id="IPR033512">
    <property type="entry name" value="TFG"/>
</dbReference>
<dbReference type="Pfam" id="PF00564">
    <property type="entry name" value="PB1"/>
    <property type="match status" value="1"/>
</dbReference>
<proteinExistence type="predicted"/>
<evidence type="ECO:0000313" key="3">
    <source>
        <dbReference type="EMBL" id="GFN89877.1"/>
    </source>
</evidence>
<comment type="caution">
    <text evidence="3">The sequence shown here is derived from an EMBL/GenBank/DDBJ whole genome shotgun (WGS) entry which is preliminary data.</text>
</comment>
<accession>A0AAV3Z5D6</accession>
<sequence length="428" mass="45940">MQNSGSPQFDLTGKLIIKVALGDDIRRIPIHNEDITYDELVLMMQRVYRGKLSTNDEITIKYKDEDGDLITIFDSSDLTFAIQCSRILKITLFVGGPSKSLLEPSSVSSIRSELQAIRDRVLGLLDRLEPVSIVKGTQALSIADGGSAKDDVGLNLGANNNKTGSSRPVNALGGKEFDPLTTQKSVEENVQNKVAASFGIDGGVGSTPGFDRAATPDSVSSIGSSSSNQVRAQQAQAAQQFRPGSASQQQDGHQQQHQPSPSHQPQQVPQQHPQQHLQQQQQQQQPQPYPGQMTQPYAGQPGYGAAPPPGQQMPPQQQQQPQQQPPHLQQHQQQAMPHTSQPYDPNMYGQYNQGYPPAAGPPGQPGMPQGTMGYSQPGGPNPYGQTMPGRAPQAQDFAAPGATPSPSNPYSRGGFGAGYPRPTAGYPQ</sequence>
<feature type="compositionally biased region" description="Low complexity" evidence="1">
    <location>
        <begin position="313"/>
        <end position="337"/>
    </location>
</feature>
<keyword evidence="4" id="KW-1185">Reference proteome</keyword>
<dbReference type="GO" id="GO:0042802">
    <property type="term" value="F:identical protein binding"/>
    <property type="evidence" value="ECO:0007669"/>
    <property type="project" value="InterPro"/>
</dbReference>
<dbReference type="InterPro" id="IPR034857">
    <property type="entry name" value="PB1_TFG"/>
</dbReference>
<dbReference type="Proteomes" id="UP000735302">
    <property type="component" value="Unassembled WGS sequence"/>
</dbReference>
<dbReference type="Gene3D" id="3.10.20.90">
    <property type="entry name" value="Phosphatidylinositol 3-kinase Catalytic Subunit, Chain A, domain 1"/>
    <property type="match status" value="1"/>
</dbReference>
<evidence type="ECO:0000259" key="2">
    <source>
        <dbReference type="PROSITE" id="PS51745"/>
    </source>
</evidence>
<dbReference type="SUPFAM" id="SSF54277">
    <property type="entry name" value="CAD &amp; PB1 domains"/>
    <property type="match status" value="1"/>
</dbReference>
<dbReference type="InterPro" id="IPR000270">
    <property type="entry name" value="PB1_dom"/>
</dbReference>
<dbReference type="GO" id="GO:0070971">
    <property type="term" value="C:endoplasmic reticulum exit site"/>
    <property type="evidence" value="ECO:0007669"/>
    <property type="project" value="TreeGrafter"/>
</dbReference>
<dbReference type="CDD" id="cd06401">
    <property type="entry name" value="PB1_TFG"/>
    <property type="match status" value="1"/>
</dbReference>